<dbReference type="InterPro" id="IPR011600">
    <property type="entry name" value="Pept_C14_caspase"/>
</dbReference>
<gene>
    <name evidence="2" type="ORF">SAMN05443668_101433</name>
</gene>
<dbReference type="InterPro" id="IPR029030">
    <property type="entry name" value="Caspase-like_dom_sf"/>
</dbReference>
<dbReference type="SUPFAM" id="SSF52129">
    <property type="entry name" value="Caspase-like"/>
    <property type="match status" value="1"/>
</dbReference>
<feature type="domain" description="Peptidase C14 caspase" evidence="1">
    <location>
        <begin position="3"/>
        <end position="243"/>
    </location>
</feature>
<dbReference type="STRING" id="134849.SAMN05443668_101433"/>
<dbReference type="GO" id="GO:0004197">
    <property type="term" value="F:cysteine-type endopeptidase activity"/>
    <property type="evidence" value="ECO:0007669"/>
    <property type="project" value="InterPro"/>
</dbReference>
<keyword evidence="3" id="KW-1185">Reference proteome</keyword>
<dbReference type="AlphaFoldDB" id="A0A1M7I9V1"/>
<dbReference type="PROSITE" id="PS51257">
    <property type="entry name" value="PROKAR_LIPOPROTEIN"/>
    <property type="match status" value="1"/>
</dbReference>
<protein>
    <submittedName>
        <fullName evidence="2">Caspase domain-containing protein</fullName>
    </submittedName>
</protein>
<name>A0A1M7I9V1_9ACTN</name>
<dbReference type="RefSeq" id="WP_281248268.1">
    <property type="nucleotide sequence ID" value="NZ_FRCS01000001.1"/>
</dbReference>
<proteinExistence type="predicted"/>
<dbReference type="InterPro" id="IPR050452">
    <property type="entry name" value="Metacaspase"/>
</dbReference>
<dbReference type="Pfam" id="PF00656">
    <property type="entry name" value="Peptidase_C14"/>
    <property type="match status" value="1"/>
</dbReference>
<organism evidence="2 3">
    <name type="scientific">Cryptosporangium aurantiacum</name>
    <dbReference type="NCBI Taxonomy" id="134849"/>
    <lineage>
        <taxon>Bacteria</taxon>
        <taxon>Bacillati</taxon>
        <taxon>Actinomycetota</taxon>
        <taxon>Actinomycetes</taxon>
        <taxon>Cryptosporangiales</taxon>
        <taxon>Cryptosporangiaceae</taxon>
        <taxon>Cryptosporangium</taxon>
    </lineage>
</organism>
<dbReference type="EMBL" id="FRCS01000001">
    <property type="protein sequence ID" value="SHM37378.1"/>
    <property type="molecule type" value="Genomic_DNA"/>
</dbReference>
<dbReference type="GO" id="GO:0005737">
    <property type="term" value="C:cytoplasm"/>
    <property type="evidence" value="ECO:0007669"/>
    <property type="project" value="TreeGrafter"/>
</dbReference>
<reference evidence="2 3" key="1">
    <citation type="submission" date="2016-11" db="EMBL/GenBank/DDBJ databases">
        <authorList>
            <person name="Jaros S."/>
            <person name="Januszkiewicz K."/>
            <person name="Wedrychowicz H."/>
        </authorList>
    </citation>
    <scope>NUCLEOTIDE SEQUENCE [LARGE SCALE GENOMIC DNA]</scope>
    <source>
        <strain evidence="2 3">DSM 46144</strain>
    </source>
</reference>
<accession>A0A1M7I9V1</accession>
<sequence length="796" mass="83262">MARRALLIASQIGMLSGCHKDLDIMSELLGKRGFSITRIQEGEATRAGIIAAYEDLIATTVADDTVVIHYSGHGEQSPISGHQYILPTDFAESTNTDFRGITAVELSILLARLTQKTTNATVILDCCRAAHMSRDPDVVPRARATPSTLDVAGHIDRLPPDVWPKDLPDPVSNGNAVRLVACAPHESAYETQTQDGDWAGALTEALEFTLRSQGNTPVSWLTLVARIRRRVSYRPASQRPEAEGPSRRLLFDIAEETVRGLLVTTVGRDRGSVRLEGGRILGVAAGDRFAILPASAVGPGDTPPLDTATVTAVGATDALAALENEAALPAGARAHLIATARRPHAVAVRAGSGPGDAGWAEKVRTRIGATSLLQLVEPDDDETLATVEAVDGTIGLRDAIGPLVAPRAAADSAAGWVVDNLVQLEQVATVRELESGGGAEALPDAYVVEWGRVTAAGVAVPLAADGAVIAPGDRTYVRLHNHSARDLYYSVFSLDAAGAITLLSTASPAGERVVPGGTHTLGVGPAGTLQGMEMVWPPVAPPDAPRPESFLVVVTPQPLSLAFLEQQGVRRGRGEEVPPELSPLQQVFSQAVSGGVRGAVPLPGPTPYAVHHLGYLLHPQPVPPTPARARSPLVDERPEWSVRMTDARPGAVPRLVVRVDAVTTSRTWVEALAVAGGPGGEPVGQVRSLAAADLAGTALYDGPVDGFVDLGVWLSDDRTAPDLLALRPDPDPDLSGRPAAAVAADAWIAAADAAFDEAEGAYRTTLVAVDGFGLGTHRVEGVGFALTYTVSEEPVA</sequence>
<dbReference type="PANTHER" id="PTHR48104:SF30">
    <property type="entry name" value="METACASPASE-1"/>
    <property type="match status" value="1"/>
</dbReference>
<dbReference type="Gene3D" id="3.40.50.1460">
    <property type="match status" value="1"/>
</dbReference>
<dbReference type="GO" id="GO:0006508">
    <property type="term" value="P:proteolysis"/>
    <property type="evidence" value="ECO:0007669"/>
    <property type="project" value="InterPro"/>
</dbReference>
<evidence type="ECO:0000313" key="2">
    <source>
        <dbReference type="EMBL" id="SHM37378.1"/>
    </source>
</evidence>
<evidence type="ECO:0000259" key="1">
    <source>
        <dbReference type="Pfam" id="PF00656"/>
    </source>
</evidence>
<dbReference type="PANTHER" id="PTHR48104">
    <property type="entry name" value="METACASPASE-4"/>
    <property type="match status" value="1"/>
</dbReference>
<dbReference type="Proteomes" id="UP000184440">
    <property type="component" value="Unassembled WGS sequence"/>
</dbReference>
<evidence type="ECO:0000313" key="3">
    <source>
        <dbReference type="Proteomes" id="UP000184440"/>
    </source>
</evidence>